<dbReference type="InterPro" id="IPR028008">
    <property type="entry name" value="DUF4441"/>
</dbReference>
<proteinExistence type="predicted"/>
<dbReference type="HOGENOM" id="CLU_098858_0_0_1"/>
<accession>Q22RR9</accession>
<name>Q22RR9_TETTS</name>
<dbReference type="AlphaFoldDB" id="Q22RR9"/>
<organism evidence="1 2">
    <name type="scientific">Tetrahymena thermophila (strain SB210)</name>
    <dbReference type="NCBI Taxonomy" id="312017"/>
    <lineage>
        <taxon>Eukaryota</taxon>
        <taxon>Sar</taxon>
        <taxon>Alveolata</taxon>
        <taxon>Ciliophora</taxon>
        <taxon>Intramacronucleata</taxon>
        <taxon>Oligohymenophorea</taxon>
        <taxon>Hymenostomatida</taxon>
        <taxon>Tetrahymenina</taxon>
        <taxon>Tetrahymenidae</taxon>
        <taxon>Tetrahymena</taxon>
    </lineage>
</organism>
<dbReference type="InParanoid" id="Q22RR9"/>
<keyword evidence="2" id="KW-1185">Reference proteome</keyword>
<dbReference type="GeneID" id="7823199"/>
<reference evidence="2" key="1">
    <citation type="journal article" date="2006" name="PLoS Biol.">
        <title>Macronuclear genome sequence of the ciliate Tetrahymena thermophila, a model eukaryote.</title>
        <authorList>
            <person name="Eisen J.A."/>
            <person name="Coyne R.S."/>
            <person name="Wu M."/>
            <person name="Wu D."/>
            <person name="Thiagarajan M."/>
            <person name="Wortman J.R."/>
            <person name="Badger J.H."/>
            <person name="Ren Q."/>
            <person name="Amedeo P."/>
            <person name="Jones K.M."/>
            <person name="Tallon L.J."/>
            <person name="Delcher A.L."/>
            <person name="Salzberg S.L."/>
            <person name="Silva J.C."/>
            <person name="Haas B.J."/>
            <person name="Majoros W.H."/>
            <person name="Farzad M."/>
            <person name="Carlton J.M."/>
            <person name="Smith R.K. Jr."/>
            <person name="Garg J."/>
            <person name="Pearlman R.E."/>
            <person name="Karrer K.M."/>
            <person name="Sun L."/>
            <person name="Manning G."/>
            <person name="Elde N.C."/>
            <person name="Turkewitz A.P."/>
            <person name="Asai D.J."/>
            <person name="Wilkes D.E."/>
            <person name="Wang Y."/>
            <person name="Cai H."/>
            <person name="Collins K."/>
            <person name="Stewart B.A."/>
            <person name="Lee S.R."/>
            <person name="Wilamowska K."/>
            <person name="Weinberg Z."/>
            <person name="Ruzzo W.L."/>
            <person name="Wloga D."/>
            <person name="Gaertig J."/>
            <person name="Frankel J."/>
            <person name="Tsao C.-C."/>
            <person name="Gorovsky M.A."/>
            <person name="Keeling P.J."/>
            <person name="Waller R.F."/>
            <person name="Patron N.J."/>
            <person name="Cherry J.M."/>
            <person name="Stover N.A."/>
            <person name="Krieger C.J."/>
            <person name="del Toro C."/>
            <person name="Ryder H.F."/>
            <person name="Williamson S.C."/>
            <person name="Barbeau R.A."/>
            <person name="Hamilton E.P."/>
            <person name="Orias E."/>
        </authorList>
    </citation>
    <scope>NUCLEOTIDE SEQUENCE [LARGE SCALE GENOMIC DNA]</scope>
    <source>
        <strain evidence="2">SB210</strain>
    </source>
</reference>
<evidence type="ECO:0000313" key="2">
    <source>
        <dbReference type="Proteomes" id="UP000009168"/>
    </source>
</evidence>
<gene>
    <name evidence="1" type="ORF">TTHERM_00013190</name>
</gene>
<evidence type="ECO:0000313" key="1">
    <source>
        <dbReference type="EMBL" id="EAR88053.1"/>
    </source>
</evidence>
<dbReference type="KEGG" id="tet:TTHERM_00013190"/>
<dbReference type="Pfam" id="PF14536">
    <property type="entry name" value="DUF4441"/>
    <property type="match status" value="1"/>
</dbReference>
<dbReference type="EMBL" id="GG662845">
    <property type="protein sequence ID" value="EAR88053.1"/>
    <property type="molecule type" value="Genomic_DNA"/>
</dbReference>
<dbReference type="RefSeq" id="XP_001008298.1">
    <property type="nucleotide sequence ID" value="XM_001008298.1"/>
</dbReference>
<sequence length="230" mass="27687">MSTKKTVGYRQIDYRSEKIQPVTVDSSLRILKKIQKRRCSYRFVGMDLLTVIHQYYDYIKSFRANQFSQKIEDSTSYEMMNMMHESHNADQIEEEQDGEIMSFLEKSKLNTYKNIIFAFFKHIQECVDPIQQEKYVQLTEDKWEYKHISLRVYQNLRNCGRSNLKIKNLIQNRNLKGVFINFLENSDDLWIKQSKIKDKEGIKKQINLIIEAYKKNILANNIQFYKKHKK</sequence>
<dbReference type="Proteomes" id="UP000009168">
    <property type="component" value="Unassembled WGS sequence"/>
</dbReference>
<protein>
    <submittedName>
        <fullName evidence="1">Uncharacterized protein</fullName>
    </submittedName>
</protein>